<dbReference type="Proteomes" id="UP000224971">
    <property type="component" value="Segment"/>
</dbReference>
<keyword evidence="2" id="KW-1185">Reference proteome</keyword>
<protein>
    <submittedName>
        <fullName evidence="1">Uncharacterized protein</fullName>
    </submittedName>
</protein>
<organism evidence="1 2">
    <name type="scientific">Streptococcus phage P7571</name>
    <dbReference type="NCBI Taxonomy" id="1971427"/>
    <lineage>
        <taxon>Viruses</taxon>
        <taxon>Duplodnaviria</taxon>
        <taxon>Heunggongvirae</taxon>
        <taxon>Uroviricota</taxon>
        <taxon>Caudoviricetes</taxon>
        <taxon>Aliceevansviridae</taxon>
        <taxon>Brussowvirus</taxon>
        <taxon>Brussowvirus P7571</taxon>
    </lineage>
</organism>
<sequence>MLEYLASFRLNSRTVTSTFSRGFLFFAKKTKII</sequence>
<evidence type="ECO:0000313" key="2">
    <source>
        <dbReference type="Proteomes" id="UP000224971"/>
    </source>
</evidence>
<proteinExistence type="predicted"/>
<accession>A0A286QPD1</accession>
<name>A0A286QPD1_9CAUD</name>
<gene>
    <name evidence="1" type="ORF">P7571_30</name>
</gene>
<reference evidence="1 2" key="1">
    <citation type="journal article" date="2017" name="Front. Microbiol.">
        <title>Global Survey and Genome Exploration of Bacteriophages Infecting the Lactic Acid Bacterium Streptococcus thermophilus.</title>
        <authorList>
            <person name="McDonnell B."/>
            <person name="Mahony J."/>
            <person name="Hanemaaijer L."/>
            <person name="Neve H."/>
            <person name="Noben J.-P."/>
            <person name="Lugli G.A."/>
            <person name="Ventura M."/>
            <person name="Kouwen T.R."/>
            <person name="van Sinderen D."/>
        </authorList>
    </citation>
    <scope>NUCLEOTIDE SEQUENCE [LARGE SCALE GENOMIC DNA]</scope>
</reference>
<dbReference type="EMBL" id="KY705268">
    <property type="protein sequence ID" value="ARU13782.1"/>
    <property type="molecule type" value="Genomic_DNA"/>
</dbReference>
<evidence type="ECO:0000313" key="1">
    <source>
        <dbReference type="EMBL" id="ARU13782.1"/>
    </source>
</evidence>